<dbReference type="AlphaFoldDB" id="A0A067SY70"/>
<keyword evidence="1" id="KW-0472">Membrane</keyword>
<keyword evidence="1" id="KW-1133">Transmembrane helix</keyword>
<keyword evidence="3" id="KW-1185">Reference proteome</keyword>
<dbReference type="Proteomes" id="UP000027222">
    <property type="component" value="Unassembled WGS sequence"/>
</dbReference>
<evidence type="ECO:0000256" key="1">
    <source>
        <dbReference type="SAM" id="Phobius"/>
    </source>
</evidence>
<feature type="transmembrane region" description="Helical" evidence="1">
    <location>
        <begin position="58"/>
        <end position="74"/>
    </location>
</feature>
<feature type="transmembrane region" description="Helical" evidence="1">
    <location>
        <begin position="80"/>
        <end position="98"/>
    </location>
</feature>
<organism evidence="2 3">
    <name type="scientific">Galerina marginata (strain CBS 339.88)</name>
    <dbReference type="NCBI Taxonomy" id="685588"/>
    <lineage>
        <taxon>Eukaryota</taxon>
        <taxon>Fungi</taxon>
        <taxon>Dikarya</taxon>
        <taxon>Basidiomycota</taxon>
        <taxon>Agaricomycotina</taxon>
        <taxon>Agaricomycetes</taxon>
        <taxon>Agaricomycetidae</taxon>
        <taxon>Agaricales</taxon>
        <taxon>Agaricineae</taxon>
        <taxon>Strophariaceae</taxon>
        <taxon>Galerina</taxon>
    </lineage>
</organism>
<sequence>MDVHGVKSSVAGSSKNSECTFLSTSQPSGMSAHILWYVHSNLLCAIELIALSPFRPDLIFVLLLYGVLSINANWRLKLPLSLLFLFIYLQNYLSVVAFTSSRMNGSFALGVKLDESGILFSAILGKPHLLTLSFWGSGAGWFGSGDLFTFIHLPSLNVNDSLAMHIFLRLPAPSPILFCIPADSSLRRFKS</sequence>
<protein>
    <submittedName>
        <fullName evidence="2">Uncharacterized protein</fullName>
    </submittedName>
</protein>
<dbReference type="EMBL" id="KL142391">
    <property type="protein sequence ID" value="KDR71718.1"/>
    <property type="molecule type" value="Genomic_DNA"/>
</dbReference>
<reference evidence="3" key="1">
    <citation type="journal article" date="2014" name="Proc. Natl. Acad. Sci. U.S.A.">
        <title>Extensive sampling of basidiomycete genomes demonstrates inadequacy of the white-rot/brown-rot paradigm for wood decay fungi.</title>
        <authorList>
            <person name="Riley R."/>
            <person name="Salamov A.A."/>
            <person name="Brown D.W."/>
            <person name="Nagy L.G."/>
            <person name="Floudas D."/>
            <person name="Held B.W."/>
            <person name="Levasseur A."/>
            <person name="Lombard V."/>
            <person name="Morin E."/>
            <person name="Otillar R."/>
            <person name="Lindquist E.A."/>
            <person name="Sun H."/>
            <person name="LaButti K.M."/>
            <person name="Schmutz J."/>
            <person name="Jabbour D."/>
            <person name="Luo H."/>
            <person name="Baker S.E."/>
            <person name="Pisabarro A.G."/>
            <person name="Walton J.D."/>
            <person name="Blanchette R.A."/>
            <person name="Henrissat B."/>
            <person name="Martin F."/>
            <person name="Cullen D."/>
            <person name="Hibbett D.S."/>
            <person name="Grigoriev I.V."/>
        </authorList>
    </citation>
    <scope>NUCLEOTIDE SEQUENCE [LARGE SCALE GENOMIC DNA]</scope>
    <source>
        <strain evidence="3">CBS 339.88</strain>
    </source>
</reference>
<accession>A0A067SY70</accession>
<evidence type="ECO:0000313" key="3">
    <source>
        <dbReference type="Proteomes" id="UP000027222"/>
    </source>
</evidence>
<proteinExistence type="predicted"/>
<gene>
    <name evidence="2" type="ORF">GALMADRAFT_143518</name>
</gene>
<dbReference type="HOGENOM" id="CLU_1421494_0_0_1"/>
<evidence type="ECO:0000313" key="2">
    <source>
        <dbReference type="EMBL" id="KDR71718.1"/>
    </source>
</evidence>
<keyword evidence="1" id="KW-0812">Transmembrane</keyword>
<name>A0A067SY70_GALM3</name>